<comment type="similarity">
    <text evidence="1">Belongs to the universal stress protein A family.</text>
</comment>
<gene>
    <name evidence="3" type="ORF">QF118_07630</name>
</gene>
<proteinExistence type="inferred from homology"/>
<sequence>MYTNILVPIAFETGGDEKSKAAIEIAQVLAAKGARITLLHVMERVPGYAISYLPADYSAQARQAIAGELADMAADIKGGRGLVIEGHSGRTILDWAKDHEVDLIVIASHRPGMQDLLLGSTAAQVVRHAACAVHVLR</sequence>
<keyword evidence="4" id="KW-1185">Reference proteome</keyword>
<dbReference type="PRINTS" id="PR01438">
    <property type="entry name" value="UNVRSLSTRESS"/>
</dbReference>
<accession>A0ABY8QN12</accession>
<dbReference type="InterPro" id="IPR006015">
    <property type="entry name" value="Universal_stress_UspA"/>
</dbReference>
<dbReference type="Pfam" id="PF00582">
    <property type="entry name" value="Usp"/>
    <property type="match status" value="1"/>
</dbReference>
<dbReference type="InterPro" id="IPR006016">
    <property type="entry name" value="UspA"/>
</dbReference>
<dbReference type="PANTHER" id="PTHR46268">
    <property type="entry name" value="STRESS RESPONSE PROTEIN NHAX"/>
    <property type="match status" value="1"/>
</dbReference>
<evidence type="ECO:0000313" key="4">
    <source>
        <dbReference type="Proteomes" id="UP001241605"/>
    </source>
</evidence>
<dbReference type="CDD" id="cd00293">
    <property type="entry name" value="USP-like"/>
    <property type="match status" value="1"/>
</dbReference>
<dbReference type="InterPro" id="IPR014729">
    <property type="entry name" value="Rossmann-like_a/b/a_fold"/>
</dbReference>
<dbReference type="SUPFAM" id="SSF52402">
    <property type="entry name" value="Adenine nucleotide alpha hydrolases-like"/>
    <property type="match status" value="1"/>
</dbReference>
<protein>
    <submittedName>
        <fullName evidence="3">Universal stress protein</fullName>
    </submittedName>
</protein>
<dbReference type="EMBL" id="CP124616">
    <property type="protein sequence ID" value="WGW05406.1"/>
    <property type="molecule type" value="Genomic_DNA"/>
</dbReference>
<dbReference type="PANTHER" id="PTHR46268:SF6">
    <property type="entry name" value="UNIVERSAL STRESS PROTEIN UP12"/>
    <property type="match status" value="1"/>
</dbReference>
<name>A0ABY8QN12_9RHOB</name>
<dbReference type="Gene3D" id="3.40.50.620">
    <property type="entry name" value="HUPs"/>
    <property type="match status" value="1"/>
</dbReference>
<evidence type="ECO:0000313" key="3">
    <source>
        <dbReference type="EMBL" id="WGW05406.1"/>
    </source>
</evidence>
<dbReference type="Proteomes" id="UP001241605">
    <property type="component" value="Chromosome"/>
</dbReference>
<reference evidence="3 4" key="1">
    <citation type="submission" date="2023-05" db="EMBL/GenBank/DDBJ databases">
        <title>YMD87, complete Genome.</title>
        <authorList>
            <person name="Zhang J."/>
            <person name="Xu X."/>
        </authorList>
    </citation>
    <scope>NUCLEOTIDE SEQUENCE [LARGE SCALE GENOMIC DNA]</scope>
    <source>
        <strain evidence="3 4">YMD87</strain>
    </source>
</reference>
<dbReference type="RefSeq" id="WP_282302030.1">
    <property type="nucleotide sequence ID" value="NZ_CP124616.1"/>
</dbReference>
<evidence type="ECO:0000256" key="1">
    <source>
        <dbReference type="ARBA" id="ARBA00008791"/>
    </source>
</evidence>
<feature type="domain" description="UspA" evidence="2">
    <location>
        <begin position="1"/>
        <end position="137"/>
    </location>
</feature>
<organism evidence="3 4">
    <name type="scientific">Tropicibacter oceani</name>
    <dbReference type="NCBI Taxonomy" id="3058420"/>
    <lineage>
        <taxon>Bacteria</taxon>
        <taxon>Pseudomonadati</taxon>
        <taxon>Pseudomonadota</taxon>
        <taxon>Alphaproteobacteria</taxon>
        <taxon>Rhodobacterales</taxon>
        <taxon>Roseobacteraceae</taxon>
        <taxon>Tropicibacter</taxon>
    </lineage>
</organism>
<evidence type="ECO:0000259" key="2">
    <source>
        <dbReference type="Pfam" id="PF00582"/>
    </source>
</evidence>